<proteinExistence type="predicted"/>
<feature type="region of interest" description="Disordered" evidence="1">
    <location>
        <begin position="1"/>
        <end position="106"/>
    </location>
</feature>
<organism evidence="3">
    <name type="scientific">Micromonas pusilla (strain CCMP1545)</name>
    <name type="common">Picoplanktonic green alga</name>
    <dbReference type="NCBI Taxonomy" id="564608"/>
    <lineage>
        <taxon>Eukaryota</taxon>
        <taxon>Viridiplantae</taxon>
        <taxon>Chlorophyta</taxon>
        <taxon>Mamiellophyceae</taxon>
        <taxon>Mamiellales</taxon>
        <taxon>Mamiellaceae</taxon>
        <taxon>Micromonas</taxon>
    </lineage>
</organism>
<dbReference type="KEGG" id="mpp:MICPUCDRAFT_49981"/>
<feature type="compositionally biased region" description="Basic and acidic residues" evidence="1">
    <location>
        <begin position="16"/>
        <end position="59"/>
    </location>
</feature>
<dbReference type="AlphaFoldDB" id="C1MGY1"/>
<protein>
    <submittedName>
        <fullName evidence="2">Predicted protein</fullName>
    </submittedName>
</protein>
<reference evidence="2 3" key="1">
    <citation type="journal article" date="2009" name="Science">
        <title>Green evolution and dynamic adaptations revealed by genomes of the marine picoeukaryotes Micromonas.</title>
        <authorList>
            <person name="Worden A.Z."/>
            <person name="Lee J.H."/>
            <person name="Mock T."/>
            <person name="Rouze P."/>
            <person name="Simmons M.P."/>
            <person name="Aerts A.L."/>
            <person name="Allen A.E."/>
            <person name="Cuvelier M.L."/>
            <person name="Derelle E."/>
            <person name="Everett M.V."/>
            <person name="Foulon E."/>
            <person name="Grimwood J."/>
            <person name="Gundlach H."/>
            <person name="Henrissat B."/>
            <person name="Napoli C."/>
            <person name="McDonald S.M."/>
            <person name="Parker M.S."/>
            <person name="Rombauts S."/>
            <person name="Salamov A."/>
            <person name="Von Dassow P."/>
            <person name="Badger J.H."/>
            <person name="Coutinho P.M."/>
            <person name="Demir E."/>
            <person name="Dubchak I."/>
            <person name="Gentemann C."/>
            <person name="Eikrem W."/>
            <person name="Gready J.E."/>
            <person name="John U."/>
            <person name="Lanier W."/>
            <person name="Lindquist E.A."/>
            <person name="Lucas S."/>
            <person name="Mayer K.F."/>
            <person name="Moreau H."/>
            <person name="Not F."/>
            <person name="Otillar R."/>
            <person name="Panaud O."/>
            <person name="Pangilinan J."/>
            <person name="Paulsen I."/>
            <person name="Piegu B."/>
            <person name="Poliakov A."/>
            <person name="Robbens S."/>
            <person name="Schmutz J."/>
            <person name="Toulza E."/>
            <person name="Wyss T."/>
            <person name="Zelensky A."/>
            <person name="Zhou K."/>
            <person name="Armbrust E.V."/>
            <person name="Bhattacharya D."/>
            <person name="Goodenough U.W."/>
            <person name="Van de Peer Y."/>
            <person name="Grigoriev I.V."/>
        </authorList>
    </citation>
    <scope>NUCLEOTIDE SEQUENCE [LARGE SCALE GENOMIC DNA]</scope>
    <source>
        <strain evidence="2 3">CCMP1545</strain>
    </source>
</reference>
<name>C1MGY1_MICPC</name>
<accession>C1MGY1</accession>
<evidence type="ECO:0000313" key="2">
    <source>
        <dbReference type="EMBL" id="EEH60108.1"/>
    </source>
</evidence>
<dbReference type="RefSeq" id="XP_003054856.1">
    <property type="nucleotide sequence ID" value="XM_003054810.1"/>
</dbReference>
<keyword evidence="3" id="KW-1185">Reference proteome</keyword>
<feature type="compositionally biased region" description="Gly residues" evidence="1">
    <location>
        <begin position="64"/>
        <end position="84"/>
    </location>
</feature>
<dbReference type="EMBL" id="GG663735">
    <property type="protein sequence ID" value="EEH60108.1"/>
    <property type="molecule type" value="Genomic_DNA"/>
</dbReference>
<dbReference type="Proteomes" id="UP000001876">
    <property type="component" value="Unassembled WGS sequence"/>
</dbReference>
<gene>
    <name evidence="2" type="ORF">MICPUCDRAFT_49981</name>
</gene>
<sequence length="175" mass="18221">MYEIARINRRANARAQKSDQRATEAHAERTVADKRSKALEQRLKVAVERAAKAEREAERTAAAAGGGSEPPGGGGARARGGGGAARRTSGDAKKEAAGSGAGAGAGGATMTLESLVAFVSRKHDVTYGVVKDAGNDYLGFLDDDVPEVFGACVYKARPPSHWSPYDPVRVVNADP</sequence>
<evidence type="ECO:0000313" key="3">
    <source>
        <dbReference type="Proteomes" id="UP000001876"/>
    </source>
</evidence>
<dbReference type="GeneID" id="9681078"/>
<evidence type="ECO:0000256" key="1">
    <source>
        <dbReference type="SAM" id="MobiDB-lite"/>
    </source>
</evidence>